<name>A0A517NPU3_9BACT</name>
<dbReference type="RefSeq" id="WP_145416650.1">
    <property type="nucleotide sequence ID" value="NZ_CP036526.1"/>
</dbReference>
<dbReference type="AlphaFoldDB" id="A0A517NPU3"/>
<dbReference type="Gene3D" id="2.60.120.430">
    <property type="entry name" value="Galactose-binding lectin"/>
    <property type="match status" value="1"/>
</dbReference>
<gene>
    <name evidence="2" type="ORF">K239x_10890</name>
</gene>
<dbReference type="Proteomes" id="UP000319817">
    <property type="component" value="Chromosome"/>
</dbReference>
<reference evidence="2 3" key="1">
    <citation type="submission" date="2019-02" db="EMBL/GenBank/DDBJ databases">
        <title>Deep-cultivation of Planctomycetes and their phenomic and genomic characterization uncovers novel biology.</title>
        <authorList>
            <person name="Wiegand S."/>
            <person name="Jogler M."/>
            <person name="Boedeker C."/>
            <person name="Pinto D."/>
            <person name="Vollmers J."/>
            <person name="Rivas-Marin E."/>
            <person name="Kohn T."/>
            <person name="Peeters S.H."/>
            <person name="Heuer A."/>
            <person name="Rast P."/>
            <person name="Oberbeckmann S."/>
            <person name="Bunk B."/>
            <person name="Jeske O."/>
            <person name="Meyerdierks A."/>
            <person name="Storesund J.E."/>
            <person name="Kallscheuer N."/>
            <person name="Luecker S."/>
            <person name="Lage O.M."/>
            <person name="Pohl T."/>
            <person name="Merkel B.J."/>
            <person name="Hornburger P."/>
            <person name="Mueller R.-W."/>
            <person name="Bruemmer F."/>
            <person name="Labrenz M."/>
            <person name="Spormann A.M."/>
            <person name="Op den Camp H."/>
            <person name="Overmann J."/>
            <person name="Amann R."/>
            <person name="Jetten M.S.M."/>
            <person name="Mascher T."/>
            <person name="Medema M.H."/>
            <person name="Devos D.P."/>
            <person name="Kaster A.-K."/>
            <person name="Ovreas L."/>
            <person name="Rohde M."/>
            <person name="Galperin M.Y."/>
            <person name="Jogler C."/>
        </authorList>
    </citation>
    <scope>NUCLEOTIDE SEQUENCE [LARGE SCALE GENOMIC DNA]</scope>
    <source>
        <strain evidence="2 3">K23_9</strain>
    </source>
</reference>
<proteinExistence type="predicted"/>
<organism evidence="2 3">
    <name type="scientific">Stieleria marina</name>
    <dbReference type="NCBI Taxonomy" id="1930275"/>
    <lineage>
        <taxon>Bacteria</taxon>
        <taxon>Pseudomonadati</taxon>
        <taxon>Planctomycetota</taxon>
        <taxon>Planctomycetia</taxon>
        <taxon>Pirellulales</taxon>
        <taxon>Pirellulaceae</taxon>
        <taxon>Stieleria</taxon>
    </lineage>
</organism>
<evidence type="ECO:0000256" key="1">
    <source>
        <dbReference type="SAM" id="MobiDB-lite"/>
    </source>
</evidence>
<accession>A0A517NPU3</accession>
<keyword evidence="3" id="KW-1185">Reference proteome</keyword>
<feature type="compositionally biased region" description="Basic and acidic residues" evidence="1">
    <location>
        <begin position="192"/>
        <end position="208"/>
    </location>
</feature>
<evidence type="ECO:0000313" key="3">
    <source>
        <dbReference type="Proteomes" id="UP000319817"/>
    </source>
</evidence>
<evidence type="ECO:0000313" key="2">
    <source>
        <dbReference type="EMBL" id="QDT09144.1"/>
    </source>
</evidence>
<protein>
    <submittedName>
        <fullName evidence="2">Uncharacterized protein</fullName>
    </submittedName>
</protein>
<sequence>MRPVYLLLVFSLLTPLAVGEEKLLEDFQYGGCFSVADWANTFEDADGRANEAIVSSKVARVSWATKWSGIPSTGESHDFSKFKTYQVDVMVEKGQPVEENANFYFQLINQTDAGYSYWEVFVPQTMVPADGQWHRVQVPIKSMVKGSGDGGEDPSDFTTIIGTCSGMTFDETGDKFKFKRAFFDNVTLSTESVEKAKADKREKPKTESAEVSSSK</sequence>
<dbReference type="EMBL" id="CP036526">
    <property type="protein sequence ID" value="QDT09144.1"/>
    <property type="molecule type" value="Genomic_DNA"/>
</dbReference>
<feature type="region of interest" description="Disordered" evidence="1">
    <location>
        <begin position="192"/>
        <end position="215"/>
    </location>
</feature>